<reference evidence="2 3" key="1">
    <citation type="submission" date="2018-08" db="EMBL/GenBank/DDBJ databases">
        <title>Henriciella mobilis sp. nov., isolated from seawater.</title>
        <authorList>
            <person name="Cheng H."/>
            <person name="Wu Y.-H."/>
            <person name="Xu X.-W."/>
            <person name="Guo L.-L."/>
        </authorList>
    </citation>
    <scope>NUCLEOTIDE SEQUENCE [LARGE SCALE GENOMIC DNA]</scope>
    <source>
        <strain evidence="2 3">CCUG66934</strain>
    </source>
</reference>
<dbReference type="GO" id="GO:0043565">
    <property type="term" value="F:sequence-specific DNA binding"/>
    <property type="evidence" value="ECO:0007669"/>
    <property type="project" value="InterPro"/>
</dbReference>
<sequence>MNSTKNRLHDEHSVRLAVGLTGYALQIPSEAILSSSARDHQVVRARQVAMYLSHVGLGMSLARVATALERDRSTVAHGCHRIEDMRDDPDIDAWLDLMENKLREAADVGLSGGGQGFSQRPLRCRRPT</sequence>
<protein>
    <submittedName>
        <fullName evidence="2">Chromosomal replication initiator DnaA</fullName>
    </submittedName>
</protein>
<dbReference type="SMART" id="SM00760">
    <property type="entry name" value="Bac_DnaA_C"/>
    <property type="match status" value="1"/>
</dbReference>
<proteinExistence type="predicted"/>
<dbReference type="RefSeq" id="WP_119380641.1">
    <property type="nucleotide sequence ID" value="NZ_QWGB01000014.1"/>
</dbReference>
<dbReference type="GO" id="GO:0005524">
    <property type="term" value="F:ATP binding"/>
    <property type="evidence" value="ECO:0007669"/>
    <property type="project" value="InterPro"/>
</dbReference>
<accession>A0A399QPU9</accession>
<name>A0A399QPU9_9PROT</name>
<organism evidence="2 3">
    <name type="scientific">Henriciella barbarensis</name>
    <dbReference type="NCBI Taxonomy" id="86342"/>
    <lineage>
        <taxon>Bacteria</taxon>
        <taxon>Pseudomonadati</taxon>
        <taxon>Pseudomonadota</taxon>
        <taxon>Alphaproteobacteria</taxon>
        <taxon>Hyphomonadales</taxon>
        <taxon>Hyphomonadaceae</taxon>
        <taxon>Henriciella</taxon>
    </lineage>
</organism>
<gene>
    <name evidence="2" type="ORF">D1224_14425</name>
</gene>
<dbReference type="OrthoDB" id="8480222at2"/>
<dbReference type="InterPro" id="IPR010921">
    <property type="entry name" value="Trp_repressor/repl_initiator"/>
</dbReference>
<evidence type="ECO:0000259" key="1">
    <source>
        <dbReference type="SMART" id="SM00760"/>
    </source>
</evidence>
<dbReference type="GO" id="GO:0006270">
    <property type="term" value="P:DNA replication initiation"/>
    <property type="evidence" value="ECO:0007669"/>
    <property type="project" value="InterPro"/>
</dbReference>
<dbReference type="GO" id="GO:0006275">
    <property type="term" value="P:regulation of DNA replication"/>
    <property type="evidence" value="ECO:0007669"/>
    <property type="project" value="InterPro"/>
</dbReference>
<dbReference type="InterPro" id="IPR013159">
    <property type="entry name" value="DnaA_C"/>
</dbReference>
<dbReference type="AlphaFoldDB" id="A0A399QPU9"/>
<evidence type="ECO:0000313" key="2">
    <source>
        <dbReference type="EMBL" id="RIJ20324.1"/>
    </source>
</evidence>
<dbReference type="EMBL" id="QWGB01000014">
    <property type="protein sequence ID" value="RIJ20324.1"/>
    <property type="molecule type" value="Genomic_DNA"/>
</dbReference>
<dbReference type="Proteomes" id="UP000265431">
    <property type="component" value="Unassembled WGS sequence"/>
</dbReference>
<dbReference type="Gene3D" id="1.10.1750.10">
    <property type="match status" value="1"/>
</dbReference>
<evidence type="ECO:0000313" key="3">
    <source>
        <dbReference type="Proteomes" id="UP000265431"/>
    </source>
</evidence>
<dbReference type="SUPFAM" id="SSF48295">
    <property type="entry name" value="TrpR-like"/>
    <property type="match status" value="1"/>
</dbReference>
<feature type="domain" description="Chromosomal replication initiator DnaA C-terminal" evidence="1">
    <location>
        <begin position="13"/>
        <end position="82"/>
    </location>
</feature>
<keyword evidence="3" id="KW-1185">Reference proteome</keyword>
<dbReference type="CDD" id="cd06571">
    <property type="entry name" value="Bac_DnaA_C"/>
    <property type="match status" value="1"/>
</dbReference>
<dbReference type="Pfam" id="PF08299">
    <property type="entry name" value="Bac_DnaA_C"/>
    <property type="match status" value="1"/>
</dbReference>
<comment type="caution">
    <text evidence="2">The sequence shown here is derived from an EMBL/GenBank/DDBJ whole genome shotgun (WGS) entry which is preliminary data.</text>
</comment>